<reference evidence="2" key="1">
    <citation type="journal article" date="2014" name="Front. Microbiol.">
        <title>High frequency of phylogenetically diverse reductive dehalogenase-homologous genes in deep subseafloor sedimentary metagenomes.</title>
        <authorList>
            <person name="Kawai M."/>
            <person name="Futagami T."/>
            <person name="Toyoda A."/>
            <person name="Takaki Y."/>
            <person name="Nishi S."/>
            <person name="Hori S."/>
            <person name="Arai W."/>
            <person name="Tsubouchi T."/>
            <person name="Morono Y."/>
            <person name="Uchiyama I."/>
            <person name="Ito T."/>
            <person name="Fujiyama A."/>
            <person name="Inagaki F."/>
            <person name="Takami H."/>
        </authorList>
    </citation>
    <scope>NUCLEOTIDE SEQUENCE</scope>
    <source>
        <strain evidence="2">Expedition CK06-06</strain>
    </source>
</reference>
<protein>
    <recommendedName>
        <fullName evidence="1">DOD-type homing endonuclease domain-containing protein</fullName>
    </recommendedName>
</protein>
<feature type="domain" description="DOD-type homing endonuclease" evidence="1">
    <location>
        <begin position="19"/>
        <end position="102"/>
    </location>
</feature>
<organism evidence="2">
    <name type="scientific">marine sediment metagenome</name>
    <dbReference type="NCBI Taxonomy" id="412755"/>
    <lineage>
        <taxon>unclassified sequences</taxon>
        <taxon>metagenomes</taxon>
        <taxon>ecological metagenomes</taxon>
    </lineage>
</organism>
<dbReference type="InterPro" id="IPR027434">
    <property type="entry name" value="Homing_endonucl"/>
</dbReference>
<accession>X1TSP5</accession>
<dbReference type="Pfam" id="PF14528">
    <property type="entry name" value="LAGLIDADG_3"/>
    <property type="match status" value="1"/>
</dbReference>
<evidence type="ECO:0000313" key="2">
    <source>
        <dbReference type="EMBL" id="GAI83034.1"/>
    </source>
</evidence>
<dbReference type="InterPro" id="IPR004860">
    <property type="entry name" value="LAGLIDADG_dom"/>
</dbReference>
<gene>
    <name evidence="2" type="ORF">S12H4_24941</name>
</gene>
<name>X1TSP5_9ZZZZ</name>
<comment type="caution">
    <text evidence="2">The sequence shown here is derived from an EMBL/GenBank/DDBJ whole genome shotgun (WGS) entry which is preliminary data.</text>
</comment>
<dbReference type="Gene3D" id="3.10.28.10">
    <property type="entry name" value="Homing endonucleases"/>
    <property type="match status" value="1"/>
</dbReference>
<proteinExistence type="predicted"/>
<feature type="non-terminal residue" evidence="2">
    <location>
        <position position="1"/>
    </location>
</feature>
<dbReference type="SUPFAM" id="SSF55608">
    <property type="entry name" value="Homing endonucleases"/>
    <property type="match status" value="1"/>
</dbReference>
<dbReference type="PROSITE" id="PS50819">
    <property type="entry name" value="INTEIN_ENDONUCLEASE"/>
    <property type="match status" value="1"/>
</dbReference>
<dbReference type="AlphaFoldDB" id="X1TSP5"/>
<sequence>AEILREMGFNPFVSEVAHQLTVNSKQLYTFLKTLRRAGDKYIPQDFKKLPPDKLKILFDWLMKGDGCCPTRDQERGNRHYMYSSKSKKLIDDIQEIALKLGWVSGVHVTYGSGYNPEGIYYHIS</sequence>
<dbReference type="GO" id="GO:0004519">
    <property type="term" value="F:endonuclease activity"/>
    <property type="evidence" value="ECO:0007669"/>
    <property type="project" value="InterPro"/>
</dbReference>
<feature type="non-terminal residue" evidence="2">
    <location>
        <position position="124"/>
    </location>
</feature>
<dbReference type="InterPro" id="IPR004042">
    <property type="entry name" value="Intein_endonuc_central"/>
</dbReference>
<evidence type="ECO:0000259" key="1">
    <source>
        <dbReference type="PROSITE" id="PS50819"/>
    </source>
</evidence>
<dbReference type="EMBL" id="BARW01013731">
    <property type="protein sequence ID" value="GAI83034.1"/>
    <property type="molecule type" value="Genomic_DNA"/>
</dbReference>